<evidence type="ECO:0000313" key="3">
    <source>
        <dbReference type="EMBL" id="KAL0427187.1"/>
    </source>
</evidence>
<proteinExistence type="predicted"/>
<dbReference type="InterPro" id="IPR045249">
    <property type="entry name" value="HARBI1-like"/>
</dbReference>
<gene>
    <name evidence="3" type="ORF">Slati_2893500</name>
</gene>
<reference evidence="3" key="2">
    <citation type="journal article" date="2024" name="Plant">
        <title>Genomic evolution and insights into agronomic trait innovations of Sesamum species.</title>
        <authorList>
            <person name="Miao H."/>
            <person name="Wang L."/>
            <person name="Qu L."/>
            <person name="Liu H."/>
            <person name="Sun Y."/>
            <person name="Le M."/>
            <person name="Wang Q."/>
            <person name="Wei S."/>
            <person name="Zheng Y."/>
            <person name="Lin W."/>
            <person name="Duan Y."/>
            <person name="Cao H."/>
            <person name="Xiong S."/>
            <person name="Wang X."/>
            <person name="Wei L."/>
            <person name="Li C."/>
            <person name="Ma Q."/>
            <person name="Ju M."/>
            <person name="Zhao R."/>
            <person name="Li G."/>
            <person name="Mu C."/>
            <person name="Tian Q."/>
            <person name="Mei H."/>
            <person name="Zhang T."/>
            <person name="Gao T."/>
            <person name="Zhang H."/>
        </authorList>
    </citation>
    <scope>NUCLEOTIDE SEQUENCE</scope>
    <source>
        <strain evidence="3">KEN1</strain>
    </source>
</reference>
<dbReference type="EMBL" id="JACGWN010000010">
    <property type="protein sequence ID" value="KAL0427187.1"/>
    <property type="molecule type" value="Genomic_DNA"/>
</dbReference>
<protein>
    <recommendedName>
        <fullName evidence="2">DUF8040 domain-containing protein</fullName>
    </recommendedName>
</protein>
<dbReference type="Pfam" id="PF26138">
    <property type="entry name" value="DUF8040"/>
    <property type="match status" value="1"/>
</dbReference>
<feature type="region of interest" description="Disordered" evidence="1">
    <location>
        <begin position="203"/>
        <end position="227"/>
    </location>
</feature>
<accession>A0AAW2VGB7</accession>
<dbReference type="PANTHER" id="PTHR22930:SF281">
    <property type="entry name" value="NUCLEASE"/>
    <property type="match status" value="1"/>
</dbReference>
<evidence type="ECO:0000259" key="2">
    <source>
        <dbReference type="Pfam" id="PF26138"/>
    </source>
</evidence>
<evidence type="ECO:0000256" key="1">
    <source>
        <dbReference type="SAM" id="MobiDB-lite"/>
    </source>
</evidence>
<name>A0AAW2VGB7_9LAMI</name>
<dbReference type="AlphaFoldDB" id="A0AAW2VGB7"/>
<dbReference type="InterPro" id="IPR058353">
    <property type="entry name" value="DUF8040"/>
</dbReference>
<organism evidence="3">
    <name type="scientific">Sesamum latifolium</name>
    <dbReference type="NCBI Taxonomy" id="2727402"/>
    <lineage>
        <taxon>Eukaryota</taxon>
        <taxon>Viridiplantae</taxon>
        <taxon>Streptophyta</taxon>
        <taxon>Embryophyta</taxon>
        <taxon>Tracheophyta</taxon>
        <taxon>Spermatophyta</taxon>
        <taxon>Magnoliopsida</taxon>
        <taxon>eudicotyledons</taxon>
        <taxon>Gunneridae</taxon>
        <taxon>Pentapetalae</taxon>
        <taxon>asterids</taxon>
        <taxon>lamiids</taxon>
        <taxon>Lamiales</taxon>
        <taxon>Pedaliaceae</taxon>
        <taxon>Sesamum</taxon>
    </lineage>
</organism>
<feature type="domain" description="DUF8040" evidence="2">
    <location>
        <begin position="1"/>
        <end position="70"/>
    </location>
</feature>
<comment type="caution">
    <text evidence="3">The sequence shown here is derived from an EMBL/GenBank/DDBJ whole genome shotgun (WGS) entry which is preliminary data.</text>
</comment>
<dbReference type="PANTHER" id="PTHR22930">
    <property type="match status" value="1"/>
</dbReference>
<feature type="compositionally biased region" description="Basic and acidic residues" evidence="1">
    <location>
        <begin position="218"/>
        <end position="227"/>
    </location>
</feature>
<sequence length="286" mass="32748">MSKNAFGRLCQILETSTGLRGSRHLTVSEQVAIFLNVLAHQKKNRVVKHDFIRSGRTISKHFHSILRAVLRVQLMLLARPFSIGEECQDSRWRWFKGSVADGRVLRDAISRPTGLKVPTGKYYFCDNGYADGEDFLTLIVIVVAYCLLHNYVRMEMPDDPLESEVPEYPNNSNASNTKFVGSIETMLCSLTFNQPADNYVPLQMNPEEGSSNPRRYREKPDKTRRTWTQREEEALVNALRTICGTSWRCENGFTAGYLNQLEALMFKQFSNIDLRAEPHINSKIHV</sequence>
<reference evidence="3" key="1">
    <citation type="submission" date="2020-06" db="EMBL/GenBank/DDBJ databases">
        <authorList>
            <person name="Li T."/>
            <person name="Hu X."/>
            <person name="Zhang T."/>
            <person name="Song X."/>
            <person name="Zhang H."/>
            <person name="Dai N."/>
            <person name="Sheng W."/>
            <person name="Hou X."/>
            <person name="Wei L."/>
        </authorList>
    </citation>
    <scope>NUCLEOTIDE SEQUENCE</scope>
    <source>
        <strain evidence="3">KEN1</strain>
        <tissue evidence="3">Leaf</tissue>
    </source>
</reference>